<dbReference type="SUPFAM" id="SSF56973">
    <property type="entry name" value="Aerolisin/ETX pore-forming domain"/>
    <property type="match status" value="1"/>
</dbReference>
<dbReference type="Gene3D" id="2.170.15.10">
    <property type="entry name" value="Proaerolysin, chain A, domain 3"/>
    <property type="match status" value="1"/>
</dbReference>
<dbReference type="Gene3D" id="2.80.10.50">
    <property type="match status" value="1"/>
</dbReference>
<evidence type="ECO:0000313" key="2">
    <source>
        <dbReference type="EMBL" id="KAG0554917.1"/>
    </source>
</evidence>
<dbReference type="InterPro" id="IPR004991">
    <property type="entry name" value="Aerolysin-like"/>
</dbReference>
<feature type="domain" description="Agglutinin" evidence="1">
    <location>
        <begin position="45"/>
        <end position="191"/>
    </location>
</feature>
<dbReference type="InterPro" id="IPR053237">
    <property type="entry name" value="Natterin_C"/>
</dbReference>
<accession>A0A8T0G8X7</accession>
<comment type="caution">
    <text evidence="2">The sequence shown here is derived from an EMBL/GenBank/DDBJ whole genome shotgun (WGS) entry which is preliminary data.</text>
</comment>
<proteinExistence type="predicted"/>
<dbReference type="InterPro" id="IPR036242">
    <property type="entry name" value="Agglutinin_dom_sf"/>
</dbReference>
<dbReference type="PANTHER" id="PTHR39244">
    <property type="entry name" value="NATTERIN-4"/>
    <property type="match status" value="1"/>
</dbReference>
<dbReference type="SUPFAM" id="SSF50382">
    <property type="entry name" value="Agglutinin"/>
    <property type="match status" value="1"/>
</dbReference>
<reference evidence="2" key="1">
    <citation type="submission" date="2020-06" db="EMBL/GenBank/DDBJ databases">
        <title>WGS assembly of Ceratodon purpureus strain R40.</title>
        <authorList>
            <person name="Carey S.B."/>
            <person name="Jenkins J."/>
            <person name="Shu S."/>
            <person name="Lovell J.T."/>
            <person name="Sreedasyam A."/>
            <person name="Maumus F."/>
            <person name="Tiley G.P."/>
            <person name="Fernandez-Pozo N."/>
            <person name="Barry K."/>
            <person name="Chen C."/>
            <person name="Wang M."/>
            <person name="Lipzen A."/>
            <person name="Daum C."/>
            <person name="Saski C.A."/>
            <person name="Payton A.C."/>
            <person name="Mcbreen J.C."/>
            <person name="Conrad R.E."/>
            <person name="Kollar L.M."/>
            <person name="Olsson S."/>
            <person name="Huttunen S."/>
            <person name="Landis J.B."/>
            <person name="Wickett N.J."/>
            <person name="Johnson M.G."/>
            <person name="Rensing S.A."/>
            <person name="Grimwood J."/>
            <person name="Schmutz J."/>
            <person name="Mcdaniel S.F."/>
        </authorList>
    </citation>
    <scope>NUCLEOTIDE SEQUENCE</scope>
    <source>
        <strain evidence="2">R40</strain>
    </source>
</reference>
<dbReference type="PANTHER" id="PTHR39244:SF5">
    <property type="entry name" value="NATTERIN-3-LIKE"/>
    <property type="match status" value="1"/>
</dbReference>
<dbReference type="AlphaFoldDB" id="A0A8T0G8X7"/>
<dbReference type="EMBL" id="CM026433">
    <property type="protein sequence ID" value="KAG0554917.1"/>
    <property type="molecule type" value="Genomic_DNA"/>
</dbReference>
<dbReference type="Proteomes" id="UP000822688">
    <property type="component" value="Chromosome 12"/>
</dbReference>
<evidence type="ECO:0000313" key="3">
    <source>
        <dbReference type="Proteomes" id="UP000822688"/>
    </source>
</evidence>
<gene>
    <name evidence="2" type="ORF">KC19_12G130000</name>
</gene>
<dbReference type="Pfam" id="PF03318">
    <property type="entry name" value="ETX_MTX2"/>
    <property type="match status" value="1"/>
</dbReference>
<name>A0A8T0G8X7_CERPU</name>
<sequence>MWQTAVARSIVNVQGSSACSVSFQFDQSACTQTLQIDIMASVKAVKLPRYVIFKGDNGFNLCHKWLNPNHRPYLQFNSTSRNTEAIHEVYEMPGMENVVAILSWGLENTGGWWTRTPKYPYWIWANTEARPTPNDLDCLFKVVQMGPNTVGLQCLADGMYLKRLTDQKESCLSSKSKNCFNEHYAQLEVSEAVIARRVFEVEYLVKDMQTSEMKPIFLYNSKATNDTQNKNVDLSMTASYEEEKQNSWSNSVTVTAGVATAFQAGIPLLADGKIEVSAETSFSTEFGKVDMTRKSVSCTLTVKDVAPGETVYIVVKGNKATGTVPFKYKYQDTAADGMLKEVQTGEDGIFVGVHVVDVKWEVTNSRGAPKQVIVEDK</sequence>
<keyword evidence="3" id="KW-1185">Reference proteome</keyword>
<protein>
    <recommendedName>
        <fullName evidence="1">Agglutinin domain-containing protein</fullName>
    </recommendedName>
</protein>
<dbReference type="InterPro" id="IPR008998">
    <property type="entry name" value="Agglutinin"/>
</dbReference>
<evidence type="ECO:0000259" key="1">
    <source>
        <dbReference type="SMART" id="SM00791"/>
    </source>
</evidence>
<dbReference type="SMART" id="SM00791">
    <property type="entry name" value="Agglutinin"/>
    <property type="match status" value="1"/>
</dbReference>
<organism evidence="2 3">
    <name type="scientific">Ceratodon purpureus</name>
    <name type="common">Fire moss</name>
    <name type="synonym">Dicranum purpureum</name>
    <dbReference type="NCBI Taxonomy" id="3225"/>
    <lineage>
        <taxon>Eukaryota</taxon>
        <taxon>Viridiplantae</taxon>
        <taxon>Streptophyta</taxon>
        <taxon>Embryophyta</taxon>
        <taxon>Bryophyta</taxon>
        <taxon>Bryophytina</taxon>
        <taxon>Bryopsida</taxon>
        <taxon>Dicranidae</taxon>
        <taxon>Pseudoditrichales</taxon>
        <taxon>Ditrichaceae</taxon>
        <taxon>Ceratodon</taxon>
    </lineage>
</organism>